<evidence type="ECO:0000256" key="1">
    <source>
        <dbReference type="SAM" id="Phobius"/>
    </source>
</evidence>
<evidence type="ECO:0000313" key="5">
    <source>
        <dbReference type="EMBL" id="MFB9444398.1"/>
    </source>
</evidence>
<dbReference type="CDD" id="cd00130">
    <property type="entry name" value="PAS"/>
    <property type="match status" value="1"/>
</dbReference>
<evidence type="ECO:0000259" key="2">
    <source>
        <dbReference type="PROSITE" id="PS50113"/>
    </source>
</evidence>
<dbReference type="CDD" id="cd01948">
    <property type="entry name" value="EAL"/>
    <property type="match status" value="1"/>
</dbReference>
<keyword evidence="1" id="KW-0812">Transmembrane</keyword>
<dbReference type="EMBL" id="JBHMCA010000026">
    <property type="protein sequence ID" value="MFB9444398.1"/>
    <property type="molecule type" value="Genomic_DNA"/>
</dbReference>
<feature type="transmembrane region" description="Helical" evidence="1">
    <location>
        <begin position="96"/>
        <end position="117"/>
    </location>
</feature>
<feature type="domain" description="EAL" evidence="3">
    <location>
        <begin position="628"/>
        <end position="883"/>
    </location>
</feature>
<feature type="domain" description="PAC" evidence="2">
    <location>
        <begin position="403"/>
        <end position="454"/>
    </location>
</feature>
<dbReference type="PANTHER" id="PTHR44757:SF2">
    <property type="entry name" value="BIOFILM ARCHITECTURE MAINTENANCE PROTEIN MBAA"/>
    <property type="match status" value="1"/>
</dbReference>
<feature type="transmembrane region" description="Helical" evidence="1">
    <location>
        <begin position="129"/>
        <end position="151"/>
    </location>
</feature>
<feature type="domain" description="GGDEF" evidence="4">
    <location>
        <begin position="488"/>
        <end position="619"/>
    </location>
</feature>
<accession>A0ABV5M6C2</accession>
<keyword evidence="1" id="KW-1133">Transmembrane helix</keyword>
<feature type="transmembrane region" description="Helical" evidence="1">
    <location>
        <begin position="5"/>
        <end position="22"/>
    </location>
</feature>
<dbReference type="PROSITE" id="PS50887">
    <property type="entry name" value="GGDEF"/>
    <property type="match status" value="1"/>
</dbReference>
<feature type="transmembrane region" description="Helical" evidence="1">
    <location>
        <begin position="64"/>
        <end position="84"/>
    </location>
</feature>
<evidence type="ECO:0000259" key="3">
    <source>
        <dbReference type="PROSITE" id="PS50883"/>
    </source>
</evidence>
<feature type="transmembrane region" description="Helical" evidence="1">
    <location>
        <begin position="163"/>
        <end position="185"/>
    </location>
</feature>
<proteinExistence type="predicted"/>
<dbReference type="InterPro" id="IPR013656">
    <property type="entry name" value="PAS_4"/>
</dbReference>
<dbReference type="InterPro" id="IPR001633">
    <property type="entry name" value="EAL_dom"/>
</dbReference>
<dbReference type="PROSITE" id="PS50883">
    <property type="entry name" value="EAL"/>
    <property type="match status" value="1"/>
</dbReference>
<dbReference type="SUPFAM" id="SSF141868">
    <property type="entry name" value="EAL domain-like"/>
    <property type="match status" value="1"/>
</dbReference>
<evidence type="ECO:0000313" key="6">
    <source>
        <dbReference type="Proteomes" id="UP001589608"/>
    </source>
</evidence>
<feature type="transmembrane region" description="Helical" evidence="1">
    <location>
        <begin position="34"/>
        <end position="52"/>
    </location>
</feature>
<dbReference type="InterPro" id="IPR052155">
    <property type="entry name" value="Biofilm_reg_signaling"/>
</dbReference>
<dbReference type="NCBIfam" id="TIGR00229">
    <property type="entry name" value="sensory_box"/>
    <property type="match status" value="1"/>
</dbReference>
<dbReference type="SUPFAM" id="SSF55073">
    <property type="entry name" value="Nucleotide cyclase"/>
    <property type="match status" value="1"/>
</dbReference>
<feature type="transmembrane region" description="Helical" evidence="1">
    <location>
        <begin position="223"/>
        <end position="243"/>
    </location>
</feature>
<dbReference type="InterPro" id="IPR000160">
    <property type="entry name" value="GGDEF_dom"/>
</dbReference>
<dbReference type="Gene3D" id="3.20.20.450">
    <property type="entry name" value="EAL domain"/>
    <property type="match status" value="1"/>
</dbReference>
<dbReference type="SUPFAM" id="SSF55785">
    <property type="entry name" value="PYP-like sensor domain (PAS domain)"/>
    <property type="match status" value="1"/>
</dbReference>
<keyword evidence="6" id="KW-1185">Reference proteome</keyword>
<dbReference type="Gene3D" id="3.30.450.20">
    <property type="entry name" value="PAS domain"/>
    <property type="match status" value="1"/>
</dbReference>
<dbReference type="InterPro" id="IPR029787">
    <property type="entry name" value="Nucleotide_cyclase"/>
</dbReference>
<dbReference type="Pfam" id="PF08448">
    <property type="entry name" value="PAS_4"/>
    <property type="match status" value="1"/>
</dbReference>
<dbReference type="RefSeq" id="WP_223101475.1">
    <property type="nucleotide sequence ID" value="NZ_CP061913.1"/>
</dbReference>
<dbReference type="CDD" id="cd01949">
    <property type="entry name" value="GGDEF"/>
    <property type="match status" value="1"/>
</dbReference>
<dbReference type="InterPro" id="IPR035965">
    <property type="entry name" value="PAS-like_dom_sf"/>
</dbReference>
<feature type="transmembrane region" description="Helical" evidence="1">
    <location>
        <begin position="197"/>
        <end position="217"/>
    </location>
</feature>
<dbReference type="SMART" id="SM00052">
    <property type="entry name" value="EAL"/>
    <property type="match status" value="1"/>
</dbReference>
<dbReference type="Pfam" id="PF00563">
    <property type="entry name" value="EAL"/>
    <property type="match status" value="1"/>
</dbReference>
<dbReference type="InterPro" id="IPR043128">
    <property type="entry name" value="Rev_trsase/Diguanyl_cyclase"/>
</dbReference>
<feature type="transmembrane region" description="Helical" evidence="1">
    <location>
        <begin position="264"/>
        <end position="284"/>
    </location>
</feature>
<dbReference type="InterPro" id="IPR035919">
    <property type="entry name" value="EAL_sf"/>
</dbReference>
<dbReference type="PROSITE" id="PS50113">
    <property type="entry name" value="PAC"/>
    <property type="match status" value="1"/>
</dbReference>
<keyword evidence="1" id="KW-0472">Membrane</keyword>
<evidence type="ECO:0000259" key="4">
    <source>
        <dbReference type="PROSITE" id="PS50887"/>
    </source>
</evidence>
<name>A0ABV5M6C2_9ACTN</name>
<dbReference type="Proteomes" id="UP001589608">
    <property type="component" value="Unassembled WGS sequence"/>
</dbReference>
<comment type="caution">
    <text evidence="5">The sequence shown here is derived from an EMBL/GenBank/DDBJ whole genome shotgun (WGS) entry which is preliminary data.</text>
</comment>
<dbReference type="InterPro" id="IPR000700">
    <property type="entry name" value="PAS-assoc_C"/>
</dbReference>
<organism evidence="5 6">
    <name type="scientific">Dactylosporangium vinaceum</name>
    <dbReference type="NCBI Taxonomy" id="53362"/>
    <lineage>
        <taxon>Bacteria</taxon>
        <taxon>Bacillati</taxon>
        <taxon>Actinomycetota</taxon>
        <taxon>Actinomycetes</taxon>
        <taxon>Micromonosporales</taxon>
        <taxon>Micromonosporaceae</taxon>
        <taxon>Dactylosporangium</taxon>
    </lineage>
</organism>
<gene>
    <name evidence="5" type="ORF">ACFFTR_15065</name>
</gene>
<sequence>MDVRLLRWTVGLAVLSVAWLAAQWPGPLLHPALGWLPPPACAALTVAVLLRTARAAPDRRSGRFWRHLALVLALILAAMVSSAYDSLLGPDAPTQHSSGLTMVLYLVPVGMVVYALLRLPMGLRSRRALVTFGLDMAVVIAAAMLVAWYFAARSSVSLTHVTGTSWTLFGILLMLFAAMLALAKVALAGAGALDRRALWIMGGTLLLAALTGASAPLLESRPYLNNVQMSIPVCCIGLALAAVHQGRAFAEPAAALTRRRTRPFSLVPYAAVVVADAFVLAGINDDPRDTRILVGGSVLLTLLVVARQLISLYDNSHLLTRVDASMLELRRHERRFRSLVQHSSDMSAICDAGFHVTYASPSLLRFTGEQTAAAIDLRGLVHPADLDHFSRSLTALAAEGSTTTLQLRLGHADGTWRWFEVVTTNLLHDPSVNGLVANARDITESRRYQDQLSYQASHDSLTGLANRALFAARTRDAVGESRGGALPSGLALALIDLDDFKAINDRLGHAVGDALLVEVAERLRATVRPGDVVARLGGDEFAVLLPAATRPQSAAIAEAFIDALAAPVQAAGYELLIQASIGVAAHTPDCDASDLLRRADMAMYAAKELGKSRWVEYGPELDAHAVEHAQLAADLSQALERDELRLVYQPIVGLPGGEIRGVEALVRWHHPTRGVVSPAQFIPVAERTGLIVPIGAWVLREACHQAAEWTRALGAAAPAKISVNASARQLLEPTFTDTVSMVLQESALPASRLNIEITETAVFGGGRALDTVRALHAQGVKIALDDFGTGHSSLGLLRTCPVDVLKVDKSFVDGVTGTVEQEAIATSIREIARALRLEAVAEGVETQAQATRLTELGYTLAQGFYFSRPRPPEEIPPLCTPRAEAGAATGGMEGRARFRT</sequence>
<protein>
    <submittedName>
        <fullName evidence="5">Bifunctional diguanylate cyclase/phosphodiesterase</fullName>
    </submittedName>
</protein>
<dbReference type="InterPro" id="IPR000014">
    <property type="entry name" value="PAS"/>
</dbReference>
<reference evidence="5 6" key="1">
    <citation type="submission" date="2024-09" db="EMBL/GenBank/DDBJ databases">
        <authorList>
            <person name="Sun Q."/>
            <person name="Mori K."/>
        </authorList>
    </citation>
    <scope>NUCLEOTIDE SEQUENCE [LARGE SCALE GENOMIC DNA]</scope>
    <source>
        <strain evidence="5 6">JCM 3307</strain>
    </source>
</reference>
<dbReference type="Gene3D" id="3.30.70.270">
    <property type="match status" value="1"/>
</dbReference>
<dbReference type="Pfam" id="PF00990">
    <property type="entry name" value="GGDEF"/>
    <property type="match status" value="1"/>
</dbReference>
<dbReference type="PANTHER" id="PTHR44757">
    <property type="entry name" value="DIGUANYLATE CYCLASE DGCP"/>
    <property type="match status" value="1"/>
</dbReference>
<dbReference type="SMART" id="SM00091">
    <property type="entry name" value="PAS"/>
    <property type="match status" value="1"/>
</dbReference>
<dbReference type="SMART" id="SM00267">
    <property type="entry name" value="GGDEF"/>
    <property type="match status" value="1"/>
</dbReference>
<dbReference type="NCBIfam" id="TIGR00254">
    <property type="entry name" value="GGDEF"/>
    <property type="match status" value="1"/>
</dbReference>